<evidence type="ECO:0008006" key="3">
    <source>
        <dbReference type="Google" id="ProtNLM"/>
    </source>
</evidence>
<organism evidence="1 2">
    <name type="scientific">Rickenella mellea</name>
    <dbReference type="NCBI Taxonomy" id="50990"/>
    <lineage>
        <taxon>Eukaryota</taxon>
        <taxon>Fungi</taxon>
        <taxon>Dikarya</taxon>
        <taxon>Basidiomycota</taxon>
        <taxon>Agaricomycotina</taxon>
        <taxon>Agaricomycetes</taxon>
        <taxon>Hymenochaetales</taxon>
        <taxon>Rickenellaceae</taxon>
        <taxon>Rickenella</taxon>
    </lineage>
</organism>
<protein>
    <recommendedName>
        <fullName evidence="3">F-box domain-containing protein</fullName>
    </recommendedName>
</protein>
<dbReference type="Proteomes" id="UP000294933">
    <property type="component" value="Unassembled WGS sequence"/>
</dbReference>
<keyword evidence="2" id="KW-1185">Reference proteome</keyword>
<proteinExistence type="predicted"/>
<evidence type="ECO:0000313" key="2">
    <source>
        <dbReference type="Proteomes" id="UP000294933"/>
    </source>
</evidence>
<dbReference type="VEuPathDB" id="FungiDB:BD410DRAFT_474338"/>
<dbReference type="STRING" id="50990.A0A4Y7QGX0"/>
<evidence type="ECO:0000313" key="1">
    <source>
        <dbReference type="EMBL" id="TDL26897.1"/>
    </source>
</evidence>
<sequence length="276" mass="31879">MDGIRFIPNHGSMNNVRILRMSFSTIDEYLHCLDVFPSASEVEFDFSGDFHLQPSARQSMRILSSVMALTLRVLRWGDEPQSLGKFLALLQVPNMKELYLALSHKSQEEWMHASEFIERSSPPLVSFKAYGNVVDNYFFQCLRHLSHVQSLSTMMSMFENEKLSLLIERPKLGQSYACPKLQEIHLEGLCPRLIQVPPEFAAFVLHRWYCSGTESDPPSRIYIVTLCTMFPKDSRPFQPFLDYPGVRQCMEDGLQVHLLDRYNRPIDIDSHDVNPD</sequence>
<gene>
    <name evidence="1" type="ORF">BD410DRAFT_474338</name>
</gene>
<dbReference type="EMBL" id="ML170160">
    <property type="protein sequence ID" value="TDL26897.1"/>
    <property type="molecule type" value="Genomic_DNA"/>
</dbReference>
<dbReference type="AlphaFoldDB" id="A0A4Y7QGX0"/>
<name>A0A4Y7QGX0_9AGAM</name>
<reference evidence="1 2" key="1">
    <citation type="submission" date="2018-06" db="EMBL/GenBank/DDBJ databases">
        <title>A transcriptomic atlas of mushroom development highlights an independent origin of complex multicellularity.</title>
        <authorList>
            <consortium name="DOE Joint Genome Institute"/>
            <person name="Krizsan K."/>
            <person name="Almasi E."/>
            <person name="Merenyi Z."/>
            <person name="Sahu N."/>
            <person name="Viragh M."/>
            <person name="Koszo T."/>
            <person name="Mondo S."/>
            <person name="Kiss B."/>
            <person name="Balint B."/>
            <person name="Kues U."/>
            <person name="Barry K."/>
            <person name="Hegedus J.C."/>
            <person name="Henrissat B."/>
            <person name="Johnson J."/>
            <person name="Lipzen A."/>
            <person name="Ohm R."/>
            <person name="Nagy I."/>
            <person name="Pangilinan J."/>
            <person name="Yan J."/>
            <person name="Xiong Y."/>
            <person name="Grigoriev I.V."/>
            <person name="Hibbett D.S."/>
            <person name="Nagy L.G."/>
        </authorList>
    </citation>
    <scope>NUCLEOTIDE SEQUENCE [LARGE SCALE GENOMIC DNA]</scope>
    <source>
        <strain evidence="1 2">SZMC22713</strain>
    </source>
</reference>
<accession>A0A4Y7QGX0</accession>